<protein>
    <recommendedName>
        <fullName evidence="4">Heparin-binding hemagglutinin</fullName>
    </recommendedName>
</protein>
<dbReference type="RefSeq" id="WP_155868955.1">
    <property type="nucleotide sequence ID" value="NZ_CP046322.1"/>
</dbReference>
<dbReference type="AlphaFoldDB" id="A0A6B8TU37"/>
<feature type="compositionally biased region" description="Basic and acidic residues" evidence="1">
    <location>
        <begin position="385"/>
        <end position="400"/>
    </location>
</feature>
<evidence type="ECO:0008006" key="4">
    <source>
        <dbReference type="Google" id="ProtNLM"/>
    </source>
</evidence>
<evidence type="ECO:0000256" key="1">
    <source>
        <dbReference type="SAM" id="MobiDB-lite"/>
    </source>
</evidence>
<reference evidence="2 3" key="1">
    <citation type="submission" date="2019-11" db="EMBL/GenBank/DDBJ databases">
        <title>FDA dAtabase for Regulatory Grade micrObial Sequences (FDA-ARGOS): Supporting development and validation of Infectious Disease Dx tests.</title>
        <authorList>
            <person name="Kerrigan L."/>
            <person name="Long C."/>
            <person name="Tallon L."/>
            <person name="Sadzewicz L."/>
            <person name="Vavikolanu K."/>
            <person name="Mehta A."/>
            <person name="Aluvathingal J."/>
            <person name="Nadendla S."/>
            <person name="Yan Y."/>
            <person name="Sichtig H."/>
        </authorList>
    </citation>
    <scope>NUCLEOTIDE SEQUENCE [LARGE SCALE GENOMIC DNA]</scope>
    <source>
        <strain evidence="2 3">FDAARGOS_674</strain>
    </source>
</reference>
<feature type="region of interest" description="Disordered" evidence="1">
    <location>
        <begin position="67"/>
        <end position="102"/>
    </location>
</feature>
<proteinExistence type="predicted"/>
<evidence type="ECO:0000313" key="3">
    <source>
        <dbReference type="Proteomes" id="UP000426857"/>
    </source>
</evidence>
<name>A0A6B8TU37_9CORY</name>
<sequence length="400" mass="41248">MSDDDRTENTGGTGDTGRTERTERTERDEKLGQALDLVKTPFYAWIGAGVRTVEVLGDIGARVRAEEEEARGGAADSLDDASVDAGTAEGQTSAGIADGVAGRARDARQKVRDLGDNAGEQSREAFLKALDAAQLAFNDALTKAQAGGDRAFASAHTLPEDVAARAEQLKPEQLRVVADGYLEAASKIYRELAARGEQAVDEGVHVAKERGASFGAAGFPGGRTADEAEGEGKGSGRATDPVSAIFGKLPFAGAAAERVTGSLEDVARETVKPLQDAGQEFLGRFDQEKLSIRVESLLHQAADVTEQLLGALRAEDGATASGATDAEGDVVDADPDDTPDVVDGEVVDLDGSENVAGMAADVDAADEAADAEETVTEGDAAAADAEERAGDESGEGDSAR</sequence>
<feature type="region of interest" description="Disordered" evidence="1">
    <location>
        <begin position="320"/>
        <end position="340"/>
    </location>
</feature>
<dbReference type="Proteomes" id="UP000426857">
    <property type="component" value="Chromosome"/>
</dbReference>
<organism evidence="2 3">
    <name type="scientific">Corynebacterium xerosis</name>
    <dbReference type="NCBI Taxonomy" id="1725"/>
    <lineage>
        <taxon>Bacteria</taxon>
        <taxon>Bacillati</taxon>
        <taxon>Actinomycetota</taxon>
        <taxon>Actinomycetes</taxon>
        <taxon>Mycobacteriales</taxon>
        <taxon>Corynebacteriaceae</taxon>
        <taxon>Corynebacterium</taxon>
    </lineage>
</organism>
<dbReference type="KEGG" id="cxe:FOB82_06815"/>
<accession>A0A6B8TU37</accession>
<feature type="compositionally biased region" description="Basic and acidic residues" evidence="1">
    <location>
        <begin position="17"/>
        <end position="31"/>
    </location>
</feature>
<feature type="compositionally biased region" description="Acidic residues" evidence="1">
    <location>
        <begin position="326"/>
        <end position="340"/>
    </location>
</feature>
<feature type="region of interest" description="Disordered" evidence="1">
    <location>
        <begin position="1"/>
        <end position="33"/>
    </location>
</feature>
<feature type="compositionally biased region" description="Acidic residues" evidence="1">
    <location>
        <begin position="363"/>
        <end position="376"/>
    </location>
</feature>
<feature type="region of interest" description="Disordered" evidence="1">
    <location>
        <begin position="215"/>
        <end position="239"/>
    </location>
</feature>
<feature type="region of interest" description="Disordered" evidence="1">
    <location>
        <begin position="361"/>
        <end position="400"/>
    </location>
</feature>
<dbReference type="EMBL" id="CP046322">
    <property type="protein sequence ID" value="QGS34703.1"/>
    <property type="molecule type" value="Genomic_DNA"/>
</dbReference>
<gene>
    <name evidence="2" type="ORF">FOB82_06815</name>
</gene>
<feature type="compositionally biased region" description="Basic and acidic residues" evidence="1">
    <location>
        <begin position="224"/>
        <end position="234"/>
    </location>
</feature>
<evidence type="ECO:0000313" key="2">
    <source>
        <dbReference type="EMBL" id="QGS34703.1"/>
    </source>
</evidence>